<evidence type="ECO:0000313" key="2">
    <source>
        <dbReference type="Proteomes" id="UP000827976"/>
    </source>
</evidence>
<sequence length="1045" mass="119245">MQGSFFNVPVVGKYDLAGIYGQVTKKNQDMDLSQQNMNNSVDLKRQSGWPQSESIVHGVNQRNGLSSQGPMLPLALTNQEVCWQNQLSGTPSTWKWKQPSDNGFFIRDDAQRGIFESNVGSLSDHSKEYRSYNYEACSGIGMGLVANCNPNGTTSKIETPSLEKYHLPPSKRARTQSTQSGTNASPLTFLDIGVTSQGFLTVCQRVETSAIAESTAKSYDSKPEVQMSTSPIWPEVRIAQCREEKLPEPDVKCEATEKSIAVSDNTVQLQMSGVSLIESFTPEQIKAHIASLRSSSDQCKKGMERYQGTEHESNENLCSLCENEQIKFMPTPNNKFCASCLNHISPLVVYYSTGSVAASKDDLPEDKFICRKCFSVQNKNIRIDGRNIPKSSLQKKQAYGGEGATCEPWVQCARCKAWQHQICSLFNERRNQSELTEYLCPTCILHGSENGEKLLNQTKAYGAKDLPTTRLSDHMEKWLSQSLKKERQERAESLGKSYEEVPGAEDLYVRVVSSINKIAEVKQFFRDTFQEENHQSGFPYKSRVILLFQKIEGVDVIIFAMYVQEYGTKCPLPNQRHICLSYLDSVKYFRPEIKTVKDEALRTFVYHEVLLGYLDYCKKSGFTSCYIWVSPPKRGDNYILYCHPETQKTPEPKKLRDWYLKVVHKAEQGKIAVGHSNFCDGFLDEKCSTNITATRLPYFDQDYWSEQAEEILKNTQKMSMIINSHNPSMTLRSAAYDTNQEMTREQKDAYLIKELRVKMRPKDNFIMIHLQHCCKSCCKPILSGKLWISNLRKTFQICERCYDNRKNLNKQNIHSTSKEVEHEFYMVEVEKVSSFLNDGDKTLACEIFNTREGFLNYCLQNHYEFGTLRRAKHSSMMILYNLHTTKCNTCSNTIEPALGWQCMTCSGSHVCDSCYQKGGCPPHDHQLVPRANATSFFSQSWETQSKLYWQNLARDLELALKCSETKCGHAHCHQFRELFNHTNDCHIRVNGGCVICKKAQFVMVVHAKYCKDGNCRAPSCSEMKAYLRERNKRKLQETKDVVCVD</sequence>
<proteinExistence type="predicted"/>
<keyword evidence="2" id="KW-1185">Reference proteome</keyword>
<comment type="caution">
    <text evidence="1">The sequence shown here is derived from an EMBL/GenBank/DDBJ whole genome shotgun (WGS) entry which is preliminary data.</text>
</comment>
<reference evidence="2" key="1">
    <citation type="journal article" date="2022" name="Nat. Commun.">
        <title>Chromosome evolution and the genetic basis of agronomically important traits in greater yam.</title>
        <authorList>
            <person name="Bredeson J.V."/>
            <person name="Lyons J.B."/>
            <person name="Oniyinde I.O."/>
            <person name="Okereke N.R."/>
            <person name="Kolade O."/>
            <person name="Nnabue I."/>
            <person name="Nwadili C.O."/>
            <person name="Hribova E."/>
            <person name="Parker M."/>
            <person name="Nwogha J."/>
            <person name="Shu S."/>
            <person name="Carlson J."/>
            <person name="Kariba R."/>
            <person name="Muthemba S."/>
            <person name="Knop K."/>
            <person name="Barton G.J."/>
            <person name="Sherwood A.V."/>
            <person name="Lopez-Montes A."/>
            <person name="Asiedu R."/>
            <person name="Jamnadass R."/>
            <person name="Muchugi A."/>
            <person name="Goodstein D."/>
            <person name="Egesi C.N."/>
            <person name="Featherston J."/>
            <person name="Asfaw A."/>
            <person name="Simpson G.G."/>
            <person name="Dolezel J."/>
            <person name="Hendre P.S."/>
            <person name="Van Deynze A."/>
            <person name="Kumar P.L."/>
            <person name="Obidiegwu J.E."/>
            <person name="Bhattacharjee R."/>
            <person name="Rokhsar D.S."/>
        </authorList>
    </citation>
    <scope>NUCLEOTIDE SEQUENCE [LARGE SCALE GENOMIC DNA]</scope>
    <source>
        <strain evidence="2">cv. TDa95/00328</strain>
    </source>
</reference>
<protein>
    <submittedName>
        <fullName evidence="1">Histone acetyltransferase protein</fullName>
        <ecNumber evidence="1">2.3.1.48</ecNumber>
    </submittedName>
</protein>
<evidence type="ECO:0000313" key="1">
    <source>
        <dbReference type="EMBL" id="KAH7658663.1"/>
    </source>
</evidence>
<accession>A0ACB7UEG6</accession>
<keyword evidence="1" id="KW-0808">Transferase</keyword>
<dbReference type="EMBL" id="CM037027">
    <property type="protein sequence ID" value="KAH7658663.1"/>
    <property type="molecule type" value="Genomic_DNA"/>
</dbReference>
<organism evidence="1 2">
    <name type="scientific">Dioscorea alata</name>
    <name type="common">Purple yam</name>
    <dbReference type="NCBI Taxonomy" id="55571"/>
    <lineage>
        <taxon>Eukaryota</taxon>
        <taxon>Viridiplantae</taxon>
        <taxon>Streptophyta</taxon>
        <taxon>Embryophyta</taxon>
        <taxon>Tracheophyta</taxon>
        <taxon>Spermatophyta</taxon>
        <taxon>Magnoliopsida</taxon>
        <taxon>Liliopsida</taxon>
        <taxon>Dioscoreales</taxon>
        <taxon>Dioscoreaceae</taxon>
        <taxon>Dioscorea</taxon>
    </lineage>
</organism>
<dbReference type="Proteomes" id="UP000827976">
    <property type="component" value="Chromosome 17"/>
</dbReference>
<gene>
    <name evidence="1" type="ORF">IHE45_17G103900</name>
</gene>
<keyword evidence="1" id="KW-0012">Acyltransferase</keyword>
<name>A0ACB7UEG6_DIOAL</name>
<dbReference type="EC" id="2.3.1.48" evidence="1"/>